<dbReference type="InterPro" id="IPR008894">
    <property type="entry name" value="QdtA_cupin_dom"/>
</dbReference>
<feature type="domain" description="Sugar 3,4-ketoisomerase QdtA cupin" evidence="1">
    <location>
        <begin position="6"/>
        <end position="124"/>
    </location>
</feature>
<dbReference type="AlphaFoldDB" id="A0AAW9D9Y8"/>
<evidence type="ECO:0000259" key="1">
    <source>
        <dbReference type="Pfam" id="PF05523"/>
    </source>
</evidence>
<gene>
    <name evidence="2" type="ORF">Q6A80_04750</name>
</gene>
<reference evidence="2" key="1">
    <citation type="journal article" date="2023" name="Front. Microbiol.">
        <title>Genomic diversity and taxonomic marker for Arcobacter species.</title>
        <authorList>
            <person name="Zhou G."/>
            <person name="Gu Y."/>
            <person name="Wang H."/>
            <person name="Chen X."/>
            <person name="Zhang X."/>
            <person name="Shao Z."/>
            <person name="Yan X."/>
            <person name="Zhang J."/>
            <person name="Zhang M."/>
        </authorList>
    </citation>
    <scope>NUCLEOTIDE SEQUENCE</scope>
    <source>
        <strain evidence="2">BJSY19SF1-2</strain>
    </source>
</reference>
<evidence type="ECO:0000313" key="3">
    <source>
        <dbReference type="Proteomes" id="UP001283691"/>
    </source>
</evidence>
<dbReference type="SUPFAM" id="SSF51182">
    <property type="entry name" value="RmlC-like cupins"/>
    <property type="match status" value="1"/>
</dbReference>
<organism evidence="2 3">
    <name type="scientific">Aliarcobacter skirrowii</name>
    <dbReference type="NCBI Taxonomy" id="28200"/>
    <lineage>
        <taxon>Bacteria</taxon>
        <taxon>Pseudomonadati</taxon>
        <taxon>Campylobacterota</taxon>
        <taxon>Epsilonproteobacteria</taxon>
        <taxon>Campylobacterales</taxon>
        <taxon>Arcobacteraceae</taxon>
        <taxon>Aliarcobacter</taxon>
    </lineage>
</organism>
<name>A0AAW9D9Y8_9BACT</name>
<evidence type="ECO:0000313" key="2">
    <source>
        <dbReference type="EMBL" id="MDX4069029.1"/>
    </source>
</evidence>
<dbReference type="Pfam" id="PF05523">
    <property type="entry name" value="FdtA"/>
    <property type="match status" value="1"/>
</dbReference>
<proteinExistence type="predicted"/>
<dbReference type="Gene3D" id="2.60.120.10">
    <property type="entry name" value="Jelly Rolls"/>
    <property type="match status" value="1"/>
</dbReference>
<dbReference type="InterPro" id="IPR011051">
    <property type="entry name" value="RmlC_Cupin_sf"/>
</dbReference>
<reference evidence="2" key="2">
    <citation type="submission" date="2023-07" db="EMBL/GenBank/DDBJ databases">
        <authorList>
            <person name="Zhang M."/>
            <person name="Zhou G."/>
        </authorList>
    </citation>
    <scope>NUCLEOTIDE SEQUENCE</scope>
    <source>
        <strain evidence="2">BJSY19SF1-2</strain>
    </source>
</reference>
<accession>A0AAW9D9Y8</accession>
<dbReference type="InterPro" id="IPR014710">
    <property type="entry name" value="RmlC-like_jellyroll"/>
</dbReference>
<dbReference type="EMBL" id="JAUQUR010000002">
    <property type="protein sequence ID" value="MDX4069029.1"/>
    <property type="molecule type" value="Genomic_DNA"/>
</dbReference>
<dbReference type="RefSeq" id="WP_319047821.1">
    <property type="nucleotide sequence ID" value="NZ_JAUQUR010000002.1"/>
</dbReference>
<dbReference type="Proteomes" id="UP001283691">
    <property type="component" value="Unassembled WGS sequence"/>
</dbReference>
<sequence length="135" mass="15579">MDGVILTPLKQIYHPKGDIFHAMKKSDIGFDSFGEAYFSTINQNDIKGWKKHIKMTLNIVVPVGNIEFVVYDENSKEFFSTKLSDNNYQRLTVKAGLWMAFKGLDKYNMLLNLASIEHDPNEAINIGIEEIKYEW</sequence>
<comment type="caution">
    <text evidence="2">The sequence shown here is derived from an EMBL/GenBank/DDBJ whole genome shotgun (WGS) entry which is preliminary data.</text>
</comment>
<protein>
    <submittedName>
        <fullName evidence="2">WxcM-like domain-containing protein</fullName>
    </submittedName>
</protein>